<evidence type="ECO:0000256" key="1">
    <source>
        <dbReference type="SAM" id="MobiDB-lite"/>
    </source>
</evidence>
<gene>
    <name evidence="2" type="ORF">UFOVP1376_33</name>
    <name evidence="3" type="ORF">UFOVP1623_30</name>
</gene>
<proteinExistence type="predicted"/>
<reference evidence="3" key="1">
    <citation type="submission" date="2020-05" db="EMBL/GenBank/DDBJ databases">
        <authorList>
            <person name="Chiriac C."/>
            <person name="Salcher M."/>
            <person name="Ghai R."/>
            <person name="Kavagutti S V."/>
        </authorList>
    </citation>
    <scope>NUCLEOTIDE SEQUENCE</scope>
</reference>
<evidence type="ECO:0000313" key="2">
    <source>
        <dbReference type="EMBL" id="CAB4202688.1"/>
    </source>
</evidence>
<evidence type="ECO:0000313" key="3">
    <source>
        <dbReference type="EMBL" id="CAB4220751.1"/>
    </source>
</evidence>
<sequence length="102" mass="11565">MLDLWPKSELAKLRALSDQPYEKRIAVLKLLSLEADKTLMRIMDLLTLMNQFGAEAYLNYEPLDDGKTGDVSIGCKMPNHPRTAEPRFEPEPLQDNIPGSIH</sequence>
<name>A0A6J5T194_9CAUD</name>
<dbReference type="EMBL" id="LR797491">
    <property type="protein sequence ID" value="CAB4220751.1"/>
    <property type="molecule type" value="Genomic_DNA"/>
</dbReference>
<accession>A0A6J5T194</accession>
<organism evidence="3">
    <name type="scientific">uncultured Caudovirales phage</name>
    <dbReference type="NCBI Taxonomy" id="2100421"/>
    <lineage>
        <taxon>Viruses</taxon>
        <taxon>Duplodnaviria</taxon>
        <taxon>Heunggongvirae</taxon>
        <taxon>Uroviricota</taxon>
        <taxon>Caudoviricetes</taxon>
        <taxon>Peduoviridae</taxon>
        <taxon>Maltschvirus</taxon>
        <taxon>Maltschvirus maltsch</taxon>
    </lineage>
</organism>
<protein>
    <submittedName>
        <fullName evidence="3">Uncharacterized protein</fullName>
    </submittedName>
</protein>
<feature type="region of interest" description="Disordered" evidence="1">
    <location>
        <begin position="75"/>
        <end position="102"/>
    </location>
</feature>
<dbReference type="EMBL" id="LR797312">
    <property type="protein sequence ID" value="CAB4202688.1"/>
    <property type="molecule type" value="Genomic_DNA"/>
</dbReference>